<gene>
    <name evidence="1" type="ORF">PoB_001583600</name>
</gene>
<dbReference type="EMBL" id="BLXT01001930">
    <property type="protein sequence ID" value="GFN89330.1"/>
    <property type="molecule type" value="Genomic_DNA"/>
</dbReference>
<dbReference type="Proteomes" id="UP000735302">
    <property type="component" value="Unassembled WGS sequence"/>
</dbReference>
<reference evidence="1 2" key="1">
    <citation type="journal article" date="2021" name="Elife">
        <title>Chloroplast acquisition without the gene transfer in kleptoplastic sea slugs, Plakobranchus ocellatus.</title>
        <authorList>
            <person name="Maeda T."/>
            <person name="Takahashi S."/>
            <person name="Yoshida T."/>
            <person name="Shimamura S."/>
            <person name="Takaki Y."/>
            <person name="Nagai Y."/>
            <person name="Toyoda A."/>
            <person name="Suzuki Y."/>
            <person name="Arimoto A."/>
            <person name="Ishii H."/>
            <person name="Satoh N."/>
            <person name="Nishiyama T."/>
            <person name="Hasebe M."/>
            <person name="Maruyama T."/>
            <person name="Minagawa J."/>
            <person name="Obokata J."/>
            <person name="Shigenobu S."/>
        </authorList>
    </citation>
    <scope>NUCLEOTIDE SEQUENCE [LARGE SCALE GENOMIC DNA]</scope>
</reference>
<organism evidence="1 2">
    <name type="scientific">Plakobranchus ocellatus</name>
    <dbReference type="NCBI Taxonomy" id="259542"/>
    <lineage>
        <taxon>Eukaryota</taxon>
        <taxon>Metazoa</taxon>
        <taxon>Spiralia</taxon>
        <taxon>Lophotrochozoa</taxon>
        <taxon>Mollusca</taxon>
        <taxon>Gastropoda</taxon>
        <taxon>Heterobranchia</taxon>
        <taxon>Euthyneura</taxon>
        <taxon>Panpulmonata</taxon>
        <taxon>Sacoglossa</taxon>
        <taxon>Placobranchoidea</taxon>
        <taxon>Plakobranchidae</taxon>
        <taxon>Plakobranchus</taxon>
    </lineage>
</organism>
<sequence length="84" mass="9238">MKKAVESDESTQVEQHLISTGCSGSGALRSLRGIPLQDGRHGLSSHNHNKLCNMISMISSSYRTRPEICSTRRFCPGFDSTPLM</sequence>
<keyword evidence="2" id="KW-1185">Reference proteome</keyword>
<comment type="caution">
    <text evidence="1">The sequence shown here is derived from an EMBL/GenBank/DDBJ whole genome shotgun (WGS) entry which is preliminary data.</text>
</comment>
<evidence type="ECO:0000313" key="1">
    <source>
        <dbReference type="EMBL" id="GFN89330.1"/>
    </source>
</evidence>
<accession>A0AAV3YQA0</accession>
<evidence type="ECO:0000313" key="2">
    <source>
        <dbReference type="Proteomes" id="UP000735302"/>
    </source>
</evidence>
<proteinExistence type="predicted"/>
<dbReference type="AlphaFoldDB" id="A0AAV3YQA0"/>
<protein>
    <submittedName>
        <fullName evidence="1">Uncharacterized protein</fullName>
    </submittedName>
</protein>
<name>A0AAV3YQA0_9GAST</name>